<evidence type="ECO:0000256" key="1">
    <source>
        <dbReference type="SAM" id="Coils"/>
    </source>
</evidence>
<gene>
    <name evidence="2" type="ORF">BegalDRAFT_1479</name>
</gene>
<evidence type="ECO:0000313" key="3">
    <source>
        <dbReference type="Proteomes" id="UP000005744"/>
    </source>
</evidence>
<dbReference type="AlphaFoldDB" id="I3CFH4"/>
<dbReference type="RefSeq" id="WP_002685226.1">
    <property type="nucleotide sequence ID" value="NZ_JH600070.1"/>
</dbReference>
<proteinExistence type="predicted"/>
<dbReference type="HOGENOM" id="CLU_1727765_0_0_6"/>
<organism evidence="2 3">
    <name type="scientific">Beggiatoa alba B18LD</name>
    <dbReference type="NCBI Taxonomy" id="395493"/>
    <lineage>
        <taxon>Bacteria</taxon>
        <taxon>Pseudomonadati</taxon>
        <taxon>Pseudomonadota</taxon>
        <taxon>Gammaproteobacteria</taxon>
        <taxon>Thiotrichales</taxon>
        <taxon>Thiotrichaceae</taxon>
        <taxon>Beggiatoa</taxon>
    </lineage>
</organism>
<protein>
    <submittedName>
        <fullName evidence="2">Uncharacterized protein</fullName>
    </submittedName>
</protein>
<reference evidence="2 3" key="1">
    <citation type="submission" date="2011-11" db="EMBL/GenBank/DDBJ databases">
        <title>Improved High-Quality Draft sequence of Beggiatoa alba B18lD.</title>
        <authorList>
            <consortium name="US DOE Joint Genome Institute"/>
            <person name="Lucas S."/>
            <person name="Han J."/>
            <person name="Lapidus A."/>
            <person name="Cheng J.-F."/>
            <person name="Goodwin L."/>
            <person name="Pitluck S."/>
            <person name="Peters L."/>
            <person name="Mikhailova N."/>
            <person name="Held B."/>
            <person name="Detter J.C."/>
            <person name="Han C."/>
            <person name="Tapia R."/>
            <person name="Land M."/>
            <person name="Hauser L."/>
            <person name="Kyrpides N."/>
            <person name="Ivanova N."/>
            <person name="Pagani I."/>
            <person name="Samuel K."/>
            <person name="Teske A."/>
            <person name="Mueller J."/>
            <person name="Woyke T."/>
        </authorList>
    </citation>
    <scope>NUCLEOTIDE SEQUENCE [LARGE SCALE GENOMIC DNA]</scope>
    <source>
        <strain evidence="2 3">B18LD</strain>
    </source>
</reference>
<name>I3CFH4_9GAMM</name>
<evidence type="ECO:0000313" key="2">
    <source>
        <dbReference type="EMBL" id="EIJ42367.1"/>
    </source>
</evidence>
<sequence>MRTAKNPKIPAHRMNEVMEYLSLVSEDRGEEALNLIAEHMGKERQRAPVQLTLIKNEAVTPAEPTGQLNVVENPTPQAVEELKTELAENREELETVQEKLEQVRTLVASFKERAHPTSPRWQHARVLLAELEKLVNLNKPQDTLLAG</sequence>
<feature type="coiled-coil region" evidence="1">
    <location>
        <begin position="79"/>
        <end position="113"/>
    </location>
</feature>
<dbReference type="EMBL" id="JH600070">
    <property type="protein sequence ID" value="EIJ42367.1"/>
    <property type="molecule type" value="Genomic_DNA"/>
</dbReference>
<keyword evidence="1" id="KW-0175">Coiled coil</keyword>
<keyword evidence="3" id="KW-1185">Reference proteome</keyword>
<accession>I3CFH4</accession>
<dbReference type="Proteomes" id="UP000005744">
    <property type="component" value="Unassembled WGS sequence"/>
</dbReference>